<dbReference type="OrthoDB" id="9767431at2"/>
<dbReference type="Gene3D" id="1.20.58.220">
    <property type="entry name" value="Phosphate transport system protein phou homolog 2, domain 2"/>
    <property type="match status" value="1"/>
</dbReference>
<dbReference type="AlphaFoldDB" id="A0A1M6SCU2"/>
<evidence type="ECO:0008006" key="4">
    <source>
        <dbReference type="Google" id="ProtNLM"/>
    </source>
</evidence>
<dbReference type="InterPro" id="IPR038078">
    <property type="entry name" value="PhoU-like_sf"/>
</dbReference>
<evidence type="ECO:0000313" key="2">
    <source>
        <dbReference type="EMBL" id="SHK42584.1"/>
    </source>
</evidence>
<dbReference type="PANTHER" id="PTHR36536">
    <property type="entry name" value="UPF0111 PROTEIN HI_1603"/>
    <property type="match status" value="1"/>
</dbReference>
<protein>
    <recommendedName>
        <fullName evidence="4">TIGR00153 family protein</fullName>
    </recommendedName>
</protein>
<name>A0A1M6SCU2_9BACT</name>
<dbReference type="InterPro" id="IPR002727">
    <property type="entry name" value="DUF47"/>
</dbReference>
<dbReference type="PANTHER" id="PTHR36536:SF3">
    <property type="entry name" value="UPF0111 PROTEIN HI_1603"/>
    <property type="match status" value="1"/>
</dbReference>
<dbReference type="InterPro" id="IPR018445">
    <property type="entry name" value="Put_Phosphate_transp_reg"/>
</dbReference>
<gene>
    <name evidence="2" type="ORF">SAMN02745216_03428</name>
</gene>
<dbReference type="STRING" id="1121393.SAMN02745216_03428"/>
<dbReference type="EMBL" id="FQZU01000024">
    <property type="protein sequence ID" value="SHK42584.1"/>
    <property type="molecule type" value="Genomic_DNA"/>
</dbReference>
<dbReference type="NCBIfam" id="TIGR00153">
    <property type="entry name" value="TIGR00153 family protein"/>
    <property type="match status" value="1"/>
</dbReference>
<evidence type="ECO:0000256" key="1">
    <source>
        <dbReference type="ARBA" id="ARBA00008591"/>
    </source>
</evidence>
<keyword evidence="3" id="KW-1185">Reference proteome</keyword>
<dbReference type="Proteomes" id="UP000183994">
    <property type="component" value="Unassembled WGS sequence"/>
</dbReference>
<proteinExistence type="inferred from homology"/>
<reference evidence="3" key="1">
    <citation type="submission" date="2016-11" db="EMBL/GenBank/DDBJ databases">
        <authorList>
            <person name="Varghese N."/>
            <person name="Submissions S."/>
        </authorList>
    </citation>
    <scope>NUCLEOTIDE SEQUENCE [LARGE SCALE GENOMIC DNA]</scope>
    <source>
        <strain evidence="3">DSM 16219</strain>
    </source>
</reference>
<comment type="similarity">
    <text evidence="1">Belongs to the UPF0111 family.</text>
</comment>
<accession>A0A1M6SCU2</accession>
<dbReference type="RefSeq" id="WP_073477479.1">
    <property type="nucleotide sequence ID" value="NZ_FQZU01000024.1"/>
</dbReference>
<organism evidence="2 3">
    <name type="scientific">Desulfatibacillum alkenivorans DSM 16219</name>
    <dbReference type="NCBI Taxonomy" id="1121393"/>
    <lineage>
        <taxon>Bacteria</taxon>
        <taxon>Pseudomonadati</taxon>
        <taxon>Thermodesulfobacteriota</taxon>
        <taxon>Desulfobacteria</taxon>
        <taxon>Desulfobacterales</taxon>
        <taxon>Desulfatibacillaceae</taxon>
        <taxon>Desulfatibacillum</taxon>
    </lineage>
</organism>
<dbReference type="Pfam" id="PF01865">
    <property type="entry name" value="PhoU_div"/>
    <property type="match status" value="1"/>
</dbReference>
<evidence type="ECO:0000313" key="3">
    <source>
        <dbReference type="Proteomes" id="UP000183994"/>
    </source>
</evidence>
<sequence length="222" mass="25836">MRIPFSSLFVTSPFEGLQEHAEKVKECAWAYQQGIECYVTDKCESFEKFRHEVIRLEHEADAIKRRVRGHLPKNTMLPVSKFLIFRYIREQDCVLDSVKDSLNWLSYRPQNAIPKELEKDFFLLVDSVVTPIEELSAMVKEAREYFNTFSEKQRIKAKEIIATMRSLEHEADICEDRLNRKIFCCEADPVTVMHLLKLTEITGSIADHAENAGDMMRAMLAK</sequence>